<gene>
    <name evidence="2" type="ORF">G7Z17_g2491</name>
</gene>
<dbReference type="SUPFAM" id="SSF56300">
    <property type="entry name" value="Metallo-dependent phosphatases"/>
    <property type="match status" value="1"/>
</dbReference>
<organism evidence="2 3">
    <name type="scientific">Cylindrodendrum hubeiense</name>
    <dbReference type="NCBI Taxonomy" id="595255"/>
    <lineage>
        <taxon>Eukaryota</taxon>
        <taxon>Fungi</taxon>
        <taxon>Dikarya</taxon>
        <taxon>Ascomycota</taxon>
        <taxon>Pezizomycotina</taxon>
        <taxon>Sordariomycetes</taxon>
        <taxon>Hypocreomycetidae</taxon>
        <taxon>Hypocreales</taxon>
        <taxon>Nectriaceae</taxon>
        <taxon>Cylindrodendrum</taxon>
    </lineage>
</organism>
<dbReference type="AlphaFoldDB" id="A0A9P5HGE4"/>
<evidence type="ECO:0000256" key="1">
    <source>
        <dbReference type="SAM" id="MobiDB-lite"/>
    </source>
</evidence>
<evidence type="ECO:0008006" key="4">
    <source>
        <dbReference type="Google" id="ProtNLM"/>
    </source>
</evidence>
<protein>
    <recommendedName>
        <fullName evidence="4">Calcineurin-like phosphoesterase domain-containing protein</fullName>
    </recommendedName>
</protein>
<dbReference type="Proteomes" id="UP000722485">
    <property type="component" value="Unassembled WGS sequence"/>
</dbReference>
<dbReference type="InterPro" id="IPR029052">
    <property type="entry name" value="Metallo-depent_PP-like"/>
</dbReference>
<dbReference type="OrthoDB" id="630188at2759"/>
<evidence type="ECO:0000313" key="2">
    <source>
        <dbReference type="EMBL" id="KAF7554999.1"/>
    </source>
</evidence>
<dbReference type="PANTHER" id="PTHR12905">
    <property type="entry name" value="METALLOPHOSPHOESTERASE"/>
    <property type="match status" value="1"/>
</dbReference>
<keyword evidence="3" id="KW-1185">Reference proteome</keyword>
<reference evidence="2" key="1">
    <citation type="submission" date="2020-03" db="EMBL/GenBank/DDBJ databases">
        <title>Draft Genome Sequence of Cylindrodendrum hubeiense.</title>
        <authorList>
            <person name="Buettner E."/>
            <person name="Kellner H."/>
        </authorList>
    </citation>
    <scope>NUCLEOTIDE SEQUENCE</scope>
    <source>
        <strain evidence="2">IHI 201604</strain>
    </source>
</reference>
<feature type="region of interest" description="Disordered" evidence="1">
    <location>
        <begin position="123"/>
        <end position="142"/>
    </location>
</feature>
<dbReference type="Gene3D" id="3.60.21.10">
    <property type="match status" value="1"/>
</dbReference>
<comment type="caution">
    <text evidence="2">The sequence shown here is derived from an EMBL/GenBank/DDBJ whole genome shotgun (WGS) entry which is preliminary data.</text>
</comment>
<dbReference type="EMBL" id="JAANBB010000025">
    <property type="protein sequence ID" value="KAF7554999.1"/>
    <property type="molecule type" value="Genomic_DNA"/>
</dbReference>
<sequence>MPTDTTGRPFVGFVPQKSVAERLTTRLSYATRELEDAGAAVAASRPVVSNPACISDTRTTPSPSLYPRRILLLTGDLSQDDTFDEIQPQLTWLAVQPHPRKVVTAGNHDLLLDSAFPAAHPDRELQRQAPQPPPPPRRLGFGLCTLPGPRSREPPSGTLVDAAAVDLNMAVE</sequence>
<dbReference type="InterPro" id="IPR051693">
    <property type="entry name" value="UPF0046_metallophosphoest"/>
</dbReference>
<dbReference type="PANTHER" id="PTHR12905:SF0">
    <property type="entry name" value="CALCINEURIN-LIKE PHOSPHOESTERASE DOMAIN-CONTAINING PROTEIN"/>
    <property type="match status" value="1"/>
</dbReference>
<evidence type="ECO:0000313" key="3">
    <source>
        <dbReference type="Proteomes" id="UP000722485"/>
    </source>
</evidence>
<name>A0A9P5HGE4_9HYPO</name>
<proteinExistence type="predicted"/>
<accession>A0A9P5HGE4</accession>